<keyword evidence="3" id="KW-0238">DNA-binding</keyword>
<protein>
    <submittedName>
        <fullName evidence="5">Restriction endonuclease subunit S</fullName>
        <ecNumber evidence="5">3.1.21.-</ecNumber>
    </submittedName>
</protein>
<dbReference type="EC" id="3.1.21.-" evidence="5"/>
<feature type="domain" description="Type I restriction modification DNA specificity" evidence="4">
    <location>
        <begin position="298"/>
        <end position="447"/>
    </location>
</feature>
<feature type="domain" description="Type I restriction modification DNA specificity" evidence="4">
    <location>
        <begin position="34"/>
        <end position="190"/>
    </location>
</feature>
<dbReference type="SUPFAM" id="SSF116734">
    <property type="entry name" value="DNA methylase specificity domain"/>
    <property type="match status" value="2"/>
</dbReference>
<dbReference type="RefSeq" id="WP_265896836.1">
    <property type="nucleotide sequence ID" value="NZ_JAPIVE010000004.1"/>
</dbReference>
<dbReference type="InterPro" id="IPR044946">
    <property type="entry name" value="Restrct_endonuc_typeI_TRD_sf"/>
</dbReference>
<comment type="similarity">
    <text evidence="1">Belongs to the type-I restriction system S methylase family.</text>
</comment>
<dbReference type="PANTHER" id="PTHR30408:SF12">
    <property type="entry name" value="TYPE I RESTRICTION ENZYME MJAVIII SPECIFICITY SUBUNIT"/>
    <property type="match status" value="1"/>
</dbReference>
<evidence type="ECO:0000256" key="1">
    <source>
        <dbReference type="ARBA" id="ARBA00010923"/>
    </source>
</evidence>
<dbReference type="GO" id="GO:0004519">
    <property type="term" value="F:endonuclease activity"/>
    <property type="evidence" value="ECO:0007669"/>
    <property type="project" value="UniProtKB-KW"/>
</dbReference>
<dbReference type="CDD" id="cd17273">
    <property type="entry name" value="RMtype1_S_EcoJA69PI-TRD1-CR1_like"/>
    <property type="match status" value="1"/>
</dbReference>
<name>A0AA41ZQ96_9GAMM</name>
<dbReference type="GO" id="GO:0009307">
    <property type="term" value="P:DNA restriction-modification system"/>
    <property type="evidence" value="ECO:0007669"/>
    <property type="project" value="UniProtKB-KW"/>
</dbReference>
<dbReference type="PANTHER" id="PTHR30408">
    <property type="entry name" value="TYPE-1 RESTRICTION ENZYME ECOKI SPECIFICITY PROTEIN"/>
    <property type="match status" value="1"/>
</dbReference>
<keyword evidence="6" id="KW-1185">Reference proteome</keyword>
<dbReference type="Pfam" id="PF01420">
    <property type="entry name" value="Methylase_S"/>
    <property type="match status" value="2"/>
</dbReference>
<keyword evidence="5" id="KW-0255">Endonuclease</keyword>
<evidence type="ECO:0000313" key="5">
    <source>
        <dbReference type="EMBL" id="MCX2525330.1"/>
    </source>
</evidence>
<comment type="caution">
    <text evidence="5">The sequence shown here is derived from an EMBL/GenBank/DDBJ whole genome shotgun (WGS) entry which is preliminary data.</text>
</comment>
<proteinExistence type="inferred from homology"/>
<reference evidence="5" key="1">
    <citation type="submission" date="2022-11" db="EMBL/GenBank/DDBJ databases">
        <title>Larsenimonas rhizosphaerae sp. nov., isolated from a tidal mudflat.</title>
        <authorList>
            <person name="Lee S.D."/>
            <person name="Kim I.S."/>
        </authorList>
    </citation>
    <scope>NUCLEOTIDE SEQUENCE</scope>
    <source>
        <strain evidence="5">GH2-1</strain>
    </source>
</reference>
<sequence length="493" mass="54061">MSSDLNEYLLEELAAPQKNAMVGGPFGSNLVSKDYQNAGVPVIRGQNMGMRWVSGKFAFVSESKAAKLSANTARPGDLVFTQRGTLGQVSIVPAGPYEEYIVSQSQMKITVNPDLADVGFLYYYFSALEQVDYVKTNAIQTGVPHTNLGILRKTPVLLPSLSSQKVIATVLSGLDDKIELNYRINQTLEQMAQTLFKSWFVDFEPVKAKIAARKRWQALQPENECASPVCYAAEFDEMPAVGDLETYMNRAAMQAISGKTAAQLDALRADDPERYQELYETAALFPSAMQDSELGEIPEGWECSTIGAEVEIKGGGTPPTKNKEYWEGGDINWTSPKDLSGAQSKVMISTERKITEAGLAKISSGLLPINTVLMSSRAPVGYLALTKIPVAINQGYIAMICKKRLQPEFVLQWAESVMDDIKQLASGSTFAEISKKSFRSIPIVVPDGSVAKIFCDMVRAKYLSIELNLKNSNDLSEMRDALLPKLLSGELEI</sequence>
<evidence type="ECO:0000256" key="3">
    <source>
        <dbReference type="ARBA" id="ARBA00023125"/>
    </source>
</evidence>
<dbReference type="Gene3D" id="3.90.220.20">
    <property type="entry name" value="DNA methylase specificity domains"/>
    <property type="match status" value="2"/>
</dbReference>
<dbReference type="Proteomes" id="UP001165678">
    <property type="component" value="Unassembled WGS sequence"/>
</dbReference>
<keyword evidence="5" id="KW-0378">Hydrolase</keyword>
<keyword evidence="2" id="KW-0680">Restriction system</keyword>
<evidence type="ECO:0000313" key="6">
    <source>
        <dbReference type="Proteomes" id="UP001165678"/>
    </source>
</evidence>
<organism evidence="5 6">
    <name type="scientific">Larsenimonas rhizosphaerae</name>
    <dbReference type="NCBI Taxonomy" id="2944682"/>
    <lineage>
        <taxon>Bacteria</taxon>
        <taxon>Pseudomonadati</taxon>
        <taxon>Pseudomonadota</taxon>
        <taxon>Gammaproteobacteria</taxon>
        <taxon>Oceanospirillales</taxon>
        <taxon>Halomonadaceae</taxon>
        <taxon>Larsenimonas</taxon>
    </lineage>
</organism>
<dbReference type="InterPro" id="IPR000055">
    <property type="entry name" value="Restrct_endonuc_typeI_TRD"/>
</dbReference>
<dbReference type="InterPro" id="IPR052021">
    <property type="entry name" value="Type-I_RS_S_subunit"/>
</dbReference>
<evidence type="ECO:0000259" key="4">
    <source>
        <dbReference type="Pfam" id="PF01420"/>
    </source>
</evidence>
<evidence type="ECO:0000256" key="2">
    <source>
        <dbReference type="ARBA" id="ARBA00022747"/>
    </source>
</evidence>
<gene>
    <name evidence="5" type="ORF">OQ287_13880</name>
</gene>
<keyword evidence="5" id="KW-0540">Nuclease</keyword>
<dbReference type="GO" id="GO:0016787">
    <property type="term" value="F:hydrolase activity"/>
    <property type="evidence" value="ECO:0007669"/>
    <property type="project" value="UniProtKB-KW"/>
</dbReference>
<dbReference type="AlphaFoldDB" id="A0AA41ZQ96"/>
<dbReference type="GO" id="GO:0003677">
    <property type="term" value="F:DNA binding"/>
    <property type="evidence" value="ECO:0007669"/>
    <property type="project" value="UniProtKB-KW"/>
</dbReference>
<dbReference type="EMBL" id="JAPIVE010000004">
    <property type="protein sequence ID" value="MCX2525330.1"/>
    <property type="molecule type" value="Genomic_DNA"/>
</dbReference>
<accession>A0AA41ZQ96</accession>